<sequence>MPLAFCFQSISRVVRYFLARRVLVFSFSERRSLWAEATDCDRVLWVPERAVRRRLPGAITNLSLCLGALSSVFALPAPWVSGASAAGVVADKLGHVCYPSRPGAGKVLVLGRGEAPSWVPSARFPVPSAQVSGARRDSKARPCLFP</sequence>
<dbReference type="AlphaFoldDB" id="A0AAV7NBJ8"/>
<evidence type="ECO:0000313" key="1">
    <source>
        <dbReference type="EMBL" id="KAJ1113472.1"/>
    </source>
</evidence>
<reference evidence="1" key="1">
    <citation type="journal article" date="2022" name="bioRxiv">
        <title>Sequencing and chromosome-scale assembly of the giantPleurodeles waltlgenome.</title>
        <authorList>
            <person name="Brown T."/>
            <person name="Elewa A."/>
            <person name="Iarovenko S."/>
            <person name="Subramanian E."/>
            <person name="Araus A.J."/>
            <person name="Petzold A."/>
            <person name="Susuki M."/>
            <person name="Suzuki K.-i.T."/>
            <person name="Hayashi T."/>
            <person name="Toyoda A."/>
            <person name="Oliveira C."/>
            <person name="Osipova E."/>
            <person name="Leigh N.D."/>
            <person name="Simon A."/>
            <person name="Yun M.H."/>
        </authorList>
    </citation>
    <scope>NUCLEOTIDE SEQUENCE</scope>
    <source>
        <strain evidence="1">20211129_DDA</strain>
        <tissue evidence="1">Liver</tissue>
    </source>
</reference>
<protein>
    <recommendedName>
        <fullName evidence="3">Transmembrane protein</fullName>
    </recommendedName>
</protein>
<name>A0AAV7NBJ8_PLEWA</name>
<gene>
    <name evidence="1" type="ORF">NDU88_001716</name>
</gene>
<comment type="caution">
    <text evidence="1">The sequence shown here is derived from an EMBL/GenBank/DDBJ whole genome shotgun (WGS) entry which is preliminary data.</text>
</comment>
<keyword evidence="2" id="KW-1185">Reference proteome</keyword>
<dbReference type="Proteomes" id="UP001066276">
    <property type="component" value="Chromosome 8"/>
</dbReference>
<accession>A0AAV7NBJ8</accession>
<proteinExistence type="predicted"/>
<evidence type="ECO:0008006" key="3">
    <source>
        <dbReference type="Google" id="ProtNLM"/>
    </source>
</evidence>
<dbReference type="EMBL" id="JANPWB010000012">
    <property type="protein sequence ID" value="KAJ1113472.1"/>
    <property type="molecule type" value="Genomic_DNA"/>
</dbReference>
<evidence type="ECO:0000313" key="2">
    <source>
        <dbReference type="Proteomes" id="UP001066276"/>
    </source>
</evidence>
<organism evidence="1 2">
    <name type="scientific">Pleurodeles waltl</name>
    <name type="common">Iberian ribbed newt</name>
    <dbReference type="NCBI Taxonomy" id="8319"/>
    <lineage>
        <taxon>Eukaryota</taxon>
        <taxon>Metazoa</taxon>
        <taxon>Chordata</taxon>
        <taxon>Craniata</taxon>
        <taxon>Vertebrata</taxon>
        <taxon>Euteleostomi</taxon>
        <taxon>Amphibia</taxon>
        <taxon>Batrachia</taxon>
        <taxon>Caudata</taxon>
        <taxon>Salamandroidea</taxon>
        <taxon>Salamandridae</taxon>
        <taxon>Pleurodelinae</taxon>
        <taxon>Pleurodeles</taxon>
    </lineage>
</organism>